<dbReference type="InterPro" id="IPR037176">
    <property type="entry name" value="Osmotin/thaumatin-like_sf"/>
</dbReference>
<dbReference type="OrthoDB" id="430315at2759"/>
<proteinExistence type="predicted"/>
<evidence type="ECO:0000256" key="1">
    <source>
        <dbReference type="SAM" id="MobiDB-lite"/>
    </source>
</evidence>
<keyword evidence="2" id="KW-0472">Membrane</keyword>
<dbReference type="Proteomes" id="UP000028582">
    <property type="component" value="Unassembled WGS sequence"/>
</dbReference>
<dbReference type="PROSITE" id="PS51367">
    <property type="entry name" value="THAUMATIN_2"/>
    <property type="match status" value="1"/>
</dbReference>
<feature type="compositionally biased region" description="Low complexity" evidence="1">
    <location>
        <begin position="264"/>
        <end position="281"/>
    </location>
</feature>
<dbReference type="PRINTS" id="PR01217">
    <property type="entry name" value="PRICHEXTENSN"/>
</dbReference>
<gene>
    <name evidence="3" type="ORF">F444_21031</name>
</gene>
<evidence type="ECO:0000313" key="3">
    <source>
        <dbReference type="EMBL" id="ETO60830.1"/>
    </source>
</evidence>
<dbReference type="InterPro" id="IPR001938">
    <property type="entry name" value="Thaumatin"/>
</dbReference>
<evidence type="ECO:0000256" key="2">
    <source>
        <dbReference type="SAM" id="Phobius"/>
    </source>
</evidence>
<keyword evidence="2" id="KW-0812">Transmembrane</keyword>
<evidence type="ECO:0008006" key="5">
    <source>
        <dbReference type="Google" id="ProtNLM"/>
    </source>
</evidence>
<dbReference type="PANTHER" id="PTHR31737">
    <property type="entry name" value="PROTEIN TOS1"/>
    <property type="match status" value="1"/>
</dbReference>
<dbReference type="PANTHER" id="PTHR31737:SF2">
    <property type="entry name" value="PROTEIN TOS1"/>
    <property type="match status" value="1"/>
</dbReference>
<dbReference type="SMART" id="SM00205">
    <property type="entry name" value="THN"/>
    <property type="match status" value="1"/>
</dbReference>
<name>A0A080Z2G9_PHYNI</name>
<dbReference type="AlphaFoldDB" id="A0A080Z2G9"/>
<organism evidence="3 4">
    <name type="scientific">Phytophthora nicotianae P1976</name>
    <dbReference type="NCBI Taxonomy" id="1317066"/>
    <lineage>
        <taxon>Eukaryota</taxon>
        <taxon>Sar</taxon>
        <taxon>Stramenopiles</taxon>
        <taxon>Oomycota</taxon>
        <taxon>Peronosporomycetes</taxon>
        <taxon>Peronosporales</taxon>
        <taxon>Peronosporaceae</taxon>
        <taxon>Phytophthora</taxon>
    </lineage>
</organism>
<sequence length="513" mass="53350">MPFRHYNGEAPIAPCLPASRGSSAFAHDGYSPTLRFTDRERSTRKVFAASAYYIPTEKYILKNMVWHSSMSAVVAVALGLFAQAQAFEVTLVNSCSESIDVFDSKTTEKLQPGGSSTRTVSPGGAYVYRKGTGGQATLAEFSADNNAAWYDISIIPTGEKQGPGNCGSLEECMDVTGGVGFNVAMNIEPSQPDGSRCVSLTCMENGCNDAYQYPADDTKTHSCPSSVDFTVTFCPGGSSGATQTVDQTVNQVGNEAQNTVQQYTAPTPTTATPTQAPTEAPTQPPTEAPTQPPTEAPTQPPTEAPTQPPTEAPTPPPTEAPTLPPTEAPTLPPTETPTMPPTKAPSASSVSATDDDDAGASQWNDFVGQVGAHNETSGSSGVDVGDKSGSDVDNEPGSKPTTQVSVTPAPASYEKGGVQTTPSSVMQTSNDNGAVQQANTQSSEGSSGSTAYVVVCIGAAVGMIAVAAIVVIRKKKQAFDEMDNKTPVLNTMRDGPTDHSVLMTATNHNTTVL</sequence>
<dbReference type="SUPFAM" id="SSF49870">
    <property type="entry name" value="Osmotin, thaumatin-like protein"/>
    <property type="match status" value="1"/>
</dbReference>
<dbReference type="EMBL" id="ANJA01003871">
    <property type="protein sequence ID" value="ETO60830.1"/>
    <property type="molecule type" value="Genomic_DNA"/>
</dbReference>
<keyword evidence="2" id="KW-1133">Transmembrane helix</keyword>
<accession>A0A080Z2G9</accession>
<dbReference type="Gene3D" id="2.60.110.10">
    <property type="entry name" value="Thaumatin"/>
    <property type="match status" value="2"/>
</dbReference>
<feature type="region of interest" description="Disordered" evidence="1">
    <location>
        <begin position="264"/>
        <end position="447"/>
    </location>
</feature>
<evidence type="ECO:0000313" key="4">
    <source>
        <dbReference type="Proteomes" id="UP000028582"/>
    </source>
</evidence>
<reference evidence="3 4" key="1">
    <citation type="submission" date="2013-11" db="EMBL/GenBank/DDBJ databases">
        <title>The Genome Sequence of Phytophthora parasitica P1976.</title>
        <authorList>
            <consortium name="The Broad Institute Genomics Platform"/>
            <person name="Russ C."/>
            <person name="Tyler B."/>
            <person name="Panabieres F."/>
            <person name="Shan W."/>
            <person name="Tripathy S."/>
            <person name="Grunwald N."/>
            <person name="Machado M."/>
            <person name="Johnson C.S."/>
            <person name="Walker B."/>
            <person name="Young S."/>
            <person name="Zeng Q."/>
            <person name="Gargeya S."/>
            <person name="Fitzgerald M."/>
            <person name="Haas B."/>
            <person name="Abouelleil A."/>
            <person name="Allen A.W."/>
            <person name="Alvarado L."/>
            <person name="Arachchi H.M."/>
            <person name="Berlin A.M."/>
            <person name="Chapman S.B."/>
            <person name="Gainer-Dewar J."/>
            <person name="Goldberg J."/>
            <person name="Griggs A."/>
            <person name="Gujja S."/>
            <person name="Hansen M."/>
            <person name="Howarth C."/>
            <person name="Imamovic A."/>
            <person name="Ireland A."/>
            <person name="Larimer J."/>
            <person name="McCowan C."/>
            <person name="Murphy C."/>
            <person name="Pearson M."/>
            <person name="Poon T.W."/>
            <person name="Priest M."/>
            <person name="Roberts A."/>
            <person name="Saif S."/>
            <person name="Shea T."/>
            <person name="Sisk P."/>
            <person name="Sykes S."/>
            <person name="Wortman J."/>
            <person name="Nusbaum C."/>
            <person name="Birren B."/>
        </authorList>
    </citation>
    <scope>NUCLEOTIDE SEQUENCE [LARGE SCALE GENOMIC DNA]</scope>
    <source>
        <strain evidence="3 4">P1976</strain>
    </source>
</reference>
<feature type="transmembrane region" description="Helical" evidence="2">
    <location>
        <begin position="451"/>
        <end position="472"/>
    </location>
</feature>
<feature type="compositionally biased region" description="Pro residues" evidence="1">
    <location>
        <begin position="282"/>
        <end position="343"/>
    </location>
</feature>
<protein>
    <recommendedName>
        <fullName evidence="5">Thaumatin-like protein</fullName>
    </recommendedName>
</protein>
<feature type="compositionally biased region" description="Polar residues" evidence="1">
    <location>
        <begin position="418"/>
        <end position="447"/>
    </location>
</feature>
<comment type="caution">
    <text evidence="3">The sequence shown here is derived from an EMBL/GenBank/DDBJ whole genome shotgun (WGS) entry which is preliminary data.</text>
</comment>